<feature type="signal peptide" evidence="10">
    <location>
        <begin position="1"/>
        <end position="24"/>
    </location>
</feature>
<dbReference type="InterPro" id="IPR014480">
    <property type="entry name" value="Mannan-1_6-alpha_mannosidase"/>
</dbReference>
<keyword evidence="6" id="KW-0325">Glycoprotein</keyword>
<proteinExistence type="inferred from homology"/>
<sequence>MRIIRHAGHGLTATLLVASRLVIGYQLDIDSQVMQETVCAIVNNTLLLDSIKDVAKSMAQDLMTLYTGDKPGGIPGLLPQPYYWWEAGALLGAMIDYWYYTGDTTYNKVTSEGLLFQVGPNNDYMPPNQTLTEGNDDQGFWGMAAMSAAEYNFPNPPAGQPGWLALAQAVFNTQAARWDTQHCNGGLRWQIFTWNNGFDYKNSISQACFFNIAARLALYTGNATYADWAIKTWDWMVGVKFIDENYYVYDGAHTPDNCTAITPYQFSYNPGAFLLGAAAMYAYTNNLKQTDNSGLWHERVDGLLNGTDVFFHKMNSTAPKIMFEVACEPVNLCNVDQQSFKAYLSRWMAATTKWAPWTYDSIKPLLQSSAVAAAQQCTGGENGRMCGIRWVNNSGVWDGTTGVGQQMSAMEVVLANMIEHSQAPVTNSTGGTSEGNAGAGGSDIGRTDPHSAAYATAPITTGDRVGAAFCTIAILGALVAACVFMTTDETKTLRENLEGARSAFVGGAGGAAAKLSRQNKDASHDEKGKGVADYSPNGSVEKTSTPAYGIFETAAPPTTLAGSSLQRPSRTAAGAGNASRHVSAFPAAQNEGAERTSARPERRSGSRNTLHKKRSRYIDSVVN</sequence>
<evidence type="ECO:0000256" key="1">
    <source>
        <dbReference type="ARBA" id="ARBA00001452"/>
    </source>
</evidence>
<feature type="compositionally biased region" description="Polar residues" evidence="8">
    <location>
        <begin position="560"/>
        <end position="569"/>
    </location>
</feature>
<evidence type="ECO:0000256" key="5">
    <source>
        <dbReference type="ARBA" id="ARBA00022801"/>
    </source>
</evidence>
<evidence type="ECO:0000256" key="3">
    <source>
        <dbReference type="ARBA" id="ARBA00012350"/>
    </source>
</evidence>
<evidence type="ECO:0000256" key="7">
    <source>
        <dbReference type="ARBA" id="ARBA00023295"/>
    </source>
</evidence>
<feature type="compositionally biased region" description="Basic and acidic residues" evidence="8">
    <location>
        <begin position="518"/>
        <end position="530"/>
    </location>
</feature>
<dbReference type="SUPFAM" id="SSF48208">
    <property type="entry name" value="Six-hairpin glycosidases"/>
    <property type="match status" value="1"/>
</dbReference>
<keyword evidence="12" id="KW-1185">Reference proteome</keyword>
<keyword evidence="9" id="KW-0812">Transmembrane</keyword>
<evidence type="ECO:0000256" key="10">
    <source>
        <dbReference type="SAM" id="SignalP"/>
    </source>
</evidence>
<keyword evidence="4 10" id="KW-0732">Signal</keyword>
<feature type="region of interest" description="Disordered" evidence="8">
    <location>
        <begin position="515"/>
        <end position="540"/>
    </location>
</feature>
<dbReference type="EMBL" id="JAQQWI010000001">
    <property type="protein sequence ID" value="KAK8040567.1"/>
    <property type="molecule type" value="Genomic_DNA"/>
</dbReference>
<feature type="compositionally biased region" description="Basic and acidic residues" evidence="8">
    <location>
        <begin position="592"/>
        <end position="604"/>
    </location>
</feature>
<name>A0ABR1T289_9PEZI</name>
<comment type="caution">
    <text evidence="11">The sequence shown here is derived from an EMBL/GenBank/DDBJ whole genome shotgun (WGS) entry which is preliminary data.</text>
</comment>
<dbReference type="PANTHER" id="PTHR12145">
    <property type="entry name" value="MANNAN ENDO-1,6-ALPHA-MANNOSIDASE DCW1"/>
    <property type="match status" value="1"/>
</dbReference>
<keyword evidence="5" id="KW-0378">Hydrolase</keyword>
<dbReference type="InterPro" id="IPR008928">
    <property type="entry name" value="6-hairpin_glycosidase_sf"/>
</dbReference>
<feature type="region of interest" description="Disordered" evidence="8">
    <location>
        <begin position="558"/>
        <end position="623"/>
    </location>
</feature>
<gene>
    <name evidence="11" type="ORF">PG991_000355</name>
</gene>
<protein>
    <recommendedName>
        <fullName evidence="3">mannan endo-1,6-alpha-mannosidase</fullName>
        <ecNumber evidence="3">3.2.1.101</ecNumber>
    </recommendedName>
</protein>
<evidence type="ECO:0000256" key="6">
    <source>
        <dbReference type="ARBA" id="ARBA00023180"/>
    </source>
</evidence>
<keyword evidence="7" id="KW-0326">Glycosidase</keyword>
<keyword evidence="9" id="KW-0472">Membrane</keyword>
<evidence type="ECO:0000256" key="4">
    <source>
        <dbReference type="ARBA" id="ARBA00022729"/>
    </source>
</evidence>
<comment type="similarity">
    <text evidence="2">Belongs to the glycosyl hydrolase 76 family.</text>
</comment>
<dbReference type="PANTHER" id="PTHR12145:SF36">
    <property type="entry name" value="MANNAN ENDO-1,6-ALPHA-MANNOSIDASE DCW1"/>
    <property type="match status" value="1"/>
</dbReference>
<evidence type="ECO:0000313" key="11">
    <source>
        <dbReference type="EMBL" id="KAK8040567.1"/>
    </source>
</evidence>
<dbReference type="Gene3D" id="1.50.10.20">
    <property type="match status" value="1"/>
</dbReference>
<comment type="catalytic activity">
    <reaction evidence="1">
        <text>Random hydrolysis of (1-&gt;6)-alpha-D-mannosidic linkages in unbranched (1-&gt;6)-mannans.</text>
        <dbReference type="EC" id="3.2.1.101"/>
    </reaction>
</comment>
<evidence type="ECO:0000256" key="8">
    <source>
        <dbReference type="SAM" id="MobiDB-lite"/>
    </source>
</evidence>
<accession>A0ABR1T289</accession>
<reference evidence="11 12" key="1">
    <citation type="submission" date="2023-01" db="EMBL/GenBank/DDBJ databases">
        <title>Analysis of 21 Apiospora genomes using comparative genomics revels a genus with tremendous synthesis potential of carbohydrate active enzymes and secondary metabolites.</title>
        <authorList>
            <person name="Sorensen T."/>
        </authorList>
    </citation>
    <scope>NUCLEOTIDE SEQUENCE [LARGE SCALE GENOMIC DNA]</scope>
    <source>
        <strain evidence="11 12">CBS 20057</strain>
    </source>
</reference>
<evidence type="ECO:0000313" key="12">
    <source>
        <dbReference type="Proteomes" id="UP001396898"/>
    </source>
</evidence>
<organism evidence="11 12">
    <name type="scientific">Apiospora marii</name>
    <dbReference type="NCBI Taxonomy" id="335849"/>
    <lineage>
        <taxon>Eukaryota</taxon>
        <taxon>Fungi</taxon>
        <taxon>Dikarya</taxon>
        <taxon>Ascomycota</taxon>
        <taxon>Pezizomycotina</taxon>
        <taxon>Sordariomycetes</taxon>
        <taxon>Xylariomycetidae</taxon>
        <taxon>Amphisphaeriales</taxon>
        <taxon>Apiosporaceae</taxon>
        <taxon>Apiospora</taxon>
    </lineage>
</organism>
<feature type="transmembrane region" description="Helical" evidence="9">
    <location>
        <begin position="465"/>
        <end position="485"/>
    </location>
</feature>
<dbReference type="Pfam" id="PF03663">
    <property type="entry name" value="Glyco_hydro_76"/>
    <property type="match status" value="1"/>
</dbReference>
<dbReference type="Proteomes" id="UP001396898">
    <property type="component" value="Unassembled WGS sequence"/>
</dbReference>
<dbReference type="InterPro" id="IPR005198">
    <property type="entry name" value="Glyco_hydro_76"/>
</dbReference>
<dbReference type="EC" id="3.2.1.101" evidence="3"/>
<feature type="chain" id="PRO_5046616704" description="mannan endo-1,6-alpha-mannosidase" evidence="10">
    <location>
        <begin position="25"/>
        <end position="623"/>
    </location>
</feature>
<feature type="region of interest" description="Disordered" evidence="8">
    <location>
        <begin position="423"/>
        <end position="445"/>
    </location>
</feature>
<evidence type="ECO:0000256" key="2">
    <source>
        <dbReference type="ARBA" id="ARBA00009699"/>
    </source>
</evidence>
<keyword evidence="9" id="KW-1133">Transmembrane helix</keyword>
<evidence type="ECO:0000256" key="9">
    <source>
        <dbReference type="SAM" id="Phobius"/>
    </source>
</evidence>
<feature type="compositionally biased region" description="Low complexity" evidence="8">
    <location>
        <begin position="426"/>
        <end position="436"/>
    </location>
</feature>